<dbReference type="EMBL" id="MLAK01000638">
    <property type="protein sequence ID" value="OHT09457.1"/>
    <property type="molecule type" value="Genomic_DNA"/>
</dbReference>
<gene>
    <name evidence="2" type="ORF">TRFO_04516</name>
</gene>
<protein>
    <submittedName>
        <fullName evidence="2">Uncharacterized protein</fullName>
    </submittedName>
</protein>
<dbReference type="GeneID" id="94826657"/>
<keyword evidence="1" id="KW-0812">Transmembrane</keyword>
<reference evidence="2" key="1">
    <citation type="submission" date="2016-10" db="EMBL/GenBank/DDBJ databases">
        <authorList>
            <person name="Benchimol M."/>
            <person name="Almeida L.G."/>
            <person name="Vasconcelos A.T."/>
            <person name="Perreira-Neves A."/>
            <person name="Rosa I.A."/>
            <person name="Tasca T."/>
            <person name="Bogo M.R."/>
            <person name="de Souza W."/>
        </authorList>
    </citation>
    <scope>NUCLEOTIDE SEQUENCE [LARGE SCALE GENOMIC DNA]</scope>
    <source>
        <strain evidence="2">K</strain>
    </source>
</reference>
<name>A0A1J4KDE4_9EUKA</name>
<dbReference type="RefSeq" id="XP_068362593.1">
    <property type="nucleotide sequence ID" value="XM_068491953.1"/>
</dbReference>
<proteinExistence type="predicted"/>
<evidence type="ECO:0000313" key="2">
    <source>
        <dbReference type="EMBL" id="OHT09457.1"/>
    </source>
</evidence>
<evidence type="ECO:0000256" key="1">
    <source>
        <dbReference type="SAM" id="Phobius"/>
    </source>
</evidence>
<dbReference type="VEuPathDB" id="TrichDB:TRFO_04516"/>
<keyword evidence="1" id="KW-0472">Membrane</keyword>
<sequence>MLPLFTIFIALSESKWDYYCIENIKNSFCSEKHPNFETISASSISQIHLQKDSQNNAYVSLNQVSVNLDNFLTKKELIIDGNGKSTLHISTSSIMKNDMKVTLKNININCNSLNIVFKHLILENVTFTQNQISIKTGTFSCWDSKSLKSIKSVETETLELSIDETSEIQTFFTVIESKTKYSHDVPQIYIKSSVNCDLIFGIKYIEFQYQQLLSNINSTLKIFSNAFPFIQIDVCESEINLMCHSNLSPNSLLTPVLSAFDSKINLYGSKWPTHPRKIGYHWEIDGFHDDNERKMWARLITNSNISIFGKNIPISIQSEENLLVFAESIDCGITGTIVVNSPNDEIKRKAKGRVKFHVNQISVYNGKVQTLRDFINQTQNAPNEIKMLNIRDKKISLILTKCTNTSCISSQTKMICKSIENYDDEFDNPVFLEENGTIDLNIYHNYNIVFRKLYQILNPPPLTNYYLTNGDYNYSAILDYALGILTNCLSNPLSVLQQLKSFSNVISSVNDFETSGYHNITIKRNDFLYSLFYNSLRMSKNLVCSKDLLDNNQWNVKFENYTMDKANPYLTFSHSNFDFKTFVEEIDEMNCLTTSIDGPDSAFEALIYAEDDRISSYTSFLDDAIFYFLGKRNLKNIKSSLYNSESKNIIIITTNDFPQPINLENIREDANVLIVGLSISLIENLVSFNGSYSDFNFTKYMPKMNIKHKKLESLGVIFGNIENSEINVNNFYSLLNTFTNPNIRINANNIVTDIDTFQSIKEIKKEDTKENPFENVILFPASLKPPSFRNIKELQFINDSWNLFFPNSSINVDYSLIKKKLYLMTDIDQQFIISAYTSHIKPINIGYDIGLDKNLSSFPSIPLLEKNERVNRDYEKGNPSTFDVSKIVSSKLLEYFNSNLTKVIRFEGDWGNVTYMDENHGKDTIYIKTYSSTLEIENLPSLINVFNDIDFLSQDLITFTRFPENIDIQKPLLINRHKTLSVPKNANLLFSNITFNSRGSSFDFIDLDQNKKEVNTKILKINSNSSTIIEKMIISETIECEPGSLLELRNSEIASKVNAKLYYEINSFPLLKITEKEGFPNEVNLIYRSIKSFSDDDIQFYSSIPHIFLQIHSNNNLCNSYLNKIKIASSDESFHKNSPNFILNLFCQFDSQEKMTEFSVNITENVTEGDINNEYDVGRDETLIIIVCSVIGCIVVIAVIAVVLVILVKRMKHIKEEVSHCVSEEEKDLDNFDQPLNP</sequence>
<feature type="transmembrane region" description="Helical" evidence="1">
    <location>
        <begin position="1183"/>
        <end position="1208"/>
    </location>
</feature>
<accession>A0A1J4KDE4</accession>
<keyword evidence="3" id="KW-1185">Reference proteome</keyword>
<organism evidence="2 3">
    <name type="scientific">Tritrichomonas foetus</name>
    <dbReference type="NCBI Taxonomy" id="1144522"/>
    <lineage>
        <taxon>Eukaryota</taxon>
        <taxon>Metamonada</taxon>
        <taxon>Parabasalia</taxon>
        <taxon>Tritrichomonadida</taxon>
        <taxon>Tritrichomonadidae</taxon>
        <taxon>Tritrichomonas</taxon>
    </lineage>
</organism>
<keyword evidence="1" id="KW-1133">Transmembrane helix</keyword>
<dbReference type="Proteomes" id="UP000179807">
    <property type="component" value="Unassembled WGS sequence"/>
</dbReference>
<evidence type="ECO:0000313" key="3">
    <source>
        <dbReference type="Proteomes" id="UP000179807"/>
    </source>
</evidence>
<dbReference type="AlphaFoldDB" id="A0A1J4KDE4"/>
<comment type="caution">
    <text evidence="2">The sequence shown here is derived from an EMBL/GenBank/DDBJ whole genome shotgun (WGS) entry which is preliminary data.</text>
</comment>